<keyword evidence="4" id="KW-0808">Transferase</keyword>
<comment type="subcellular location">
    <subcellularLocation>
        <location evidence="1">Membrane</location>
    </subcellularLocation>
</comment>
<keyword evidence="7" id="KW-0472">Membrane</keyword>
<protein>
    <submittedName>
        <fullName evidence="12">Transpeptidase</fullName>
    </submittedName>
</protein>
<proteinExistence type="predicted"/>
<dbReference type="PANTHER" id="PTHR32282:SF11">
    <property type="entry name" value="PENICILLIN-BINDING PROTEIN 1B"/>
    <property type="match status" value="1"/>
</dbReference>
<sequence length="160" mass="16969">LDRLAAAKANASQAALLSMEPNTGEVISMVGSRDYFDTAAQGNVNGTLAWQQPGSSIKPFVYLTGFMTNKVTPATMLNDTRTAFNAGAGQPLYVPNESDGKYWGPMLARDALANSRNIPTVQVMEKIGVSAMVTTASKAGINNYSNNQGAYGLSLSLRSR</sequence>
<feature type="domain" description="Penicillin-binding protein transpeptidase" evidence="11">
    <location>
        <begin position="18"/>
        <end position="144"/>
    </location>
</feature>
<keyword evidence="8" id="KW-0961">Cell wall biogenesis/degradation</keyword>
<evidence type="ECO:0000256" key="6">
    <source>
        <dbReference type="ARBA" id="ARBA00022984"/>
    </source>
</evidence>
<evidence type="ECO:0000256" key="3">
    <source>
        <dbReference type="ARBA" id="ARBA00022676"/>
    </source>
</evidence>
<dbReference type="GO" id="GO:0030288">
    <property type="term" value="C:outer membrane-bounded periplasmic space"/>
    <property type="evidence" value="ECO:0007669"/>
    <property type="project" value="TreeGrafter"/>
</dbReference>
<keyword evidence="5" id="KW-0133">Cell shape</keyword>
<comment type="catalytic activity">
    <reaction evidence="9">
        <text>Preferential cleavage: (Ac)2-L-Lys-D-Ala-|-D-Ala. Also transpeptidation of peptidyl-alanyl moieties that are N-acyl substituents of D-alanine.</text>
        <dbReference type="EC" id="3.4.16.4"/>
    </reaction>
</comment>
<feature type="non-terminal residue" evidence="12">
    <location>
        <position position="1"/>
    </location>
</feature>
<dbReference type="PANTHER" id="PTHR32282">
    <property type="entry name" value="BINDING PROTEIN TRANSPEPTIDASE, PUTATIVE-RELATED"/>
    <property type="match status" value="1"/>
</dbReference>
<accession>A0A060C778</accession>
<dbReference type="Gene3D" id="3.40.710.10">
    <property type="entry name" value="DD-peptidase/beta-lactamase superfamily"/>
    <property type="match status" value="1"/>
</dbReference>
<organism evidence="12">
    <name type="scientific">uncultured Elusimicrobium sp</name>
    <dbReference type="NCBI Taxonomy" id="575659"/>
    <lineage>
        <taxon>Bacteria</taxon>
        <taxon>Pseudomonadati</taxon>
        <taxon>Elusimicrobiota</taxon>
        <taxon>Elusimicrobia</taxon>
        <taxon>Elusimicrobiales</taxon>
        <taxon>Elusimicrobiaceae</taxon>
        <taxon>Elusimicrobium</taxon>
        <taxon>environmental samples</taxon>
    </lineage>
</organism>
<dbReference type="EMBL" id="KF123770">
    <property type="protein sequence ID" value="AIA91079.1"/>
    <property type="molecule type" value="Genomic_DNA"/>
</dbReference>
<dbReference type="Pfam" id="PF00905">
    <property type="entry name" value="Transpeptidase"/>
    <property type="match status" value="1"/>
</dbReference>
<evidence type="ECO:0000256" key="10">
    <source>
        <dbReference type="ARBA" id="ARBA00049902"/>
    </source>
</evidence>
<dbReference type="InterPro" id="IPR050396">
    <property type="entry name" value="Glycosyltr_51/Transpeptidase"/>
</dbReference>
<name>A0A060C778_9BACT</name>
<keyword evidence="2" id="KW-1003">Cell membrane</keyword>
<evidence type="ECO:0000256" key="8">
    <source>
        <dbReference type="ARBA" id="ARBA00023316"/>
    </source>
</evidence>
<dbReference type="GO" id="GO:0008360">
    <property type="term" value="P:regulation of cell shape"/>
    <property type="evidence" value="ECO:0007669"/>
    <property type="project" value="UniProtKB-KW"/>
</dbReference>
<evidence type="ECO:0000256" key="9">
    <source>
        <dbReference type="ARBA" id="ARBA00034000"/>
    </source>
</evidence>
<comment type="catalytic activity">
    <reaction evidence="10">
        <text>[GlcNAc-(1-&gt;4)-Mur2Ac(oyl-L-Ala-gamma-D-Glu-L-Lys-D-Ala-D-Ala)](n)-di-trans,octa-cis-undecaprenyl diphosphate + beta-D-GlcNAc-(1-&gt;4)-Mur2Ac(oyl-L-Ala-gamma-D-Glu-L-Lys-D-Ala-D-Ala)-di-trans,octa-cis-undecaprenyl diphosphate = [GlcNAc-(1-&gt;4)-Mur2Ac(oyl-L-Ala-gamma-D-Glu-L-Lys-D-Ala-D-Ala)](n+1)-di-trans,octa-cis-undecaprenyl diphosphate + di-trans,octa-cis-undecaprenyl diphosphate + H(+)</text>
        <dbReference type="Rhea" id="RHEA:23708"/>
        <dbReference type="Rhea" id="RHEA-COMP:9602"/>
        <dbReference type="Rhea" id="RHEA-COMP:9603"/>
        <dbReference type="ChEBI" id="CHEBI:15378"/>
        <dbReference type="ChEBI" id="CHEBI:58405"/>
        <dbReference type="ChEBI" id="CHEBI:60033"/>
        <dbReference type="ChEBI" id="CHEBI:78435"/>
        <dbReference type="EC" id="2.4.99.28"/>
    </reaction>
</comment>
<dbReference type="AlphaFoldDB" id="A0A060C778"/>
<dbReference type="GO" id="GO:0008955">
    <property type="term" value="F:peptidoglycan glycosyltransferase activity"/>
    <property type="evidence" value="ECO:0007669"/>
    <property type="project" value="UniProtKB-EC"/>
</dbReference>
<dbReference type="InterPro" id="IPR001460">
    <property type="entry name" value="PCN-bd_Tpept"/>
</dbReference>
<evidence type="ECO:0000313" key="12">
    <source>
        <dbReference type="EMBL" id="AIA91079.1"/>
    </source>
</evidence>
<dbReference type="SUPFAM" id="SSF56601">
    <property type="entry name" value="beta-lactamase/transpeptidase-like"/>
    <property type="match status" value="1"/>
</dbReference>
<keyword evidence="3" id="KW-0328">Glycosyltransferase</keyword>
<evidence type="ECO:0000259" key="11">
    <source>
        <dbReference type="Pfam" id="PF00905"/>
    </source>
</evidence>
<keyword evidence="6" id="KW-0573">Peptidoglycan synthesis</keyword>
<evidence type="ECO:0000256" key="4">
    <source>
        <dbReference type="ARBA" id="ARBA00022679"/>
    </source>
</evidence>
<evidence type="ECO:0000256" key="7">
    <source>
        <dbReference type="ARBA" id="ARBA00023136"/>
    </source>
</evidence>
<evidence type="ECO:0000256" key="5">
    <source>
        <dbReference type="ARBA" id="ARBA00022960"/>
    </source>
</evidence>
<dbReference type="GO" id="GO:0008658">
    <property type="term" value="F:penicillin binding"/>
    <property type="evidence" value="ECO:0007669"/>
    <property type="project" value="InterPro"/>
</dbReference>
<dbReference type="GO" id="GO:0071555">
    <property type="term" value="P:cell wall organization"/>
    <property type="evidence" value="ECO:0007669"/>
    <property type="project" value="UniProtKB-KW"/>
</dbReference>
<dbReference type="GO" id="GO:0009252">
    <property type="term" value="P:peptidoglycan biosynthetic process"/>
    <property type="evidence" value="ECO:0007669"/>
    <property type="project" value="UniProtKB-KW"/>
</dbReference>
<dbReference type="GO" id="GO:0016020">
    <property type="term" value="C:membrane"/>
    <property type="evidence" value="ECO:0007669"/>
    <property type="project" value="UniProtKB-SubCell"/>
</dbReference>
<dbReference type="GO" id="GO:0009002">
    <property type="term" value="F:serine-type D-Ala-D-Ala carboxypeptidase activity"/>
    <property type="evidence" value="ECO:0007669"/>
    <property type="project" value="UniProtKB-EC"/>
</dbReference>
<evidence type="ECO:0000256" key="1">
    <source>
        <dbReference type="ARBA" id="ARBA00004370"/>
    </source>
</evidence>
<dbReference type="InterPro" id="IPR012338">
    <property type="entry name" value="Beta-lactam/transpept-like"/>
</dbReference>
<evidence type="ECO:0000256" key="2">
    <source>
        <dbReference type="ARBA" id="ARBA00022475"/>
    </source>
</evidence>
<reference evidence="12" key="1">
    <citation type="journal article" date="2013" name="Environ. Microbiol.">
        <title>Seasonally variable intestinal metagenomes of the red palm weevil (Rhynchophorus ferrugineus).</title>
        <authorList>
            <person name="Jia S."/>
            <person name="Zhang X."/>
            <person name="Zhang G."/>
            <person name="Yin A."/>
            <person name="Zhang S."/>
            <person name="Li F."/>
            <person name="Wang L."/>
            <person name="Zhao D."/>
            <person name="Yun Q."/>
            <person name="Tala"/>
            <person name="Wang J."/>
            <person name="Sun G."/>
            <person name="Baabdullah M."/>
            <person name="Yu X."/>
            <person name="Hu S."/>
            <person name="Al-Mssallem I.S."/>
            <person name="Yu J."/>
        </authorList>
    </citation>
    <scope>NUCLEOTIDE SEQUENCE</scope>
</reference>